<dbReference type="InterPro" id="IPR047801">
    <property type="entry name" value="Peptidase_C45"/>
</dbReference>
<dbReference type="Pfam" id="PF03417">
    <property type="entry name" value="AAT"/>
    <property type="match status" value="1"/>
</dbReference>
<dbReference type="Gene3D" id="3.60.60.10">
    <property type="entry name" value="Penicillin V Acylase, Chain A"/>
    <property type="match status" value="1"/>
</dbReference>
<evidence type="ECO:0000313" key="3">
    <source>
        <dbReference type="Proteomes" id="UP000051936"/>
    </source>
</evidence>
<dbReference type="PANTHER" id="PTHR34180:SF1">
    <property type="entry name" value="BETA-ALANYL-DOPAMINE_CARCININE HYDROLASE"/>
    <property type="match status" value="1"/>
</dbReference>
<dbReference type="STRING" id="989370.AOQ71_02630"/>
<dbReference type="NCBIfam" id="NF040521">
    <property type="entry name" value="C45_proenzyme"/>
    <property type="match status" value="1"/>
</dbReference>
<dbReference type="EMBL" id="LJYG01000016">
    <property type="protein sequence ID" value="KRQ17113.1"/>
    <property type="molecule type" value="Genomic_DNA"/>
</dbReference>
<comment type="caution">
    <text evidence="2">The sequence shown here is derived from an EMBL/GenBank/DDBJ whole genome shotgun (WGS) entry which is preliminary data.</text>
</comment>
<protein>
    <recommendedName>
        <fullName evidence="1">Peptidase C45 hydrolase domain-containing protein</fullName>
    </recommendedName>
</protein>
<dbReference type="SUPFAM" id="SSF56235">
    <property type="entry name" value="N-terminal nucleophile aminohydrolases (Ntn hydrolases)"/>
    <property type="match status" value="1"/>
</dbReference>
<dbReference type="InterPro" id="IPR047794">
    <property type="entry name" value="C45_proenzyme-like"/>
</dbReference>
<name>A0A0R3E4K6_9BRAD</name>
<gene>
    <name evidence="2" type="ORF">AOQ71_02630</name>
</gene>
<evidence type="ECO:0000313" key="2">
    <source>
        <dbReference type="EMBL" id="KRQ17113.1"/>
    </source>
</evidence>
<dbReference type="PANTHER" id="PTHR34180">
    <property type="entry name" value="PEPTIDASE C45"/>
    <property type="match status" value="1"/>
</dbReference>
<dbReference type="InterPro" id="IPR029055">
    <property type="entry name" value="Ntn_hydrolases_N"/>
</dbReference>
<sequence>MVWARLSSGLTMASAPKMLRVGFVQCRGTPYEVGRAQAAAFAATLRGKAFLRRKNVRLPWWFNVRTEERAFRTYAPALWEEIGGIAEGLDIPMERAVACFGNDGLRMPTGGCSAVMSGGVYGRNYDFWPRGYEARFALIQVHGSYASIGASHQLTGRLDGMNEHGLSIGLHLVKARPRSPGLTSTLLIRRVLDSCATTAEAIAFLRRTPHAMSYNYSLLDAGRVAAVVEAGAGAVAVRLGDWLACTNHFQSTQLRALNRRAAHSIDRLPPLEGWAARALSAEQTFSALNLSASPAFHNYGNCQTLHTIVAEPGKQRLLIGIGGDAAALEEDMLDVDFGRWVSGEDLAIGQLKGQLNLGQPLVRRTRRRVS</sequence>
<evidence type="ECO:0000259" key="1">
    <source>
        <dbReference type="Pfam" id="PF03417"/>
    </source>
</evidence>
<organism evidence="2 3">
    <name type="scientific">Bradyrhizobium manausense</name>
    <dbReference type="NCBI Taxonomy" id="989370"/>
    <lineage>
        <taxon>Bacteria</taxon>
        <taxon>Pseudomonadati</taxon>
        <taxon>Pseudomonadota</taxon>
        <taxon>Alphaproteobacteria</taxon>
        <taxon>Hyphomicrobiales</taxon>
        <taxon>Nitrobacteraceae</taxon>
        <taxon>Bradyrhizobium</taxon>
    </lineage>
</organism>
<feature type="domain" description="Peptidase C45 hydrolase" evidence="1">
    <location>
        <begin position="119"/>
        <end position="319"/>
    </location>
</feature>
<dbReference type="InterPro" id="IPR005079">
    <property type="entry name" value="Peptidase_C45_hydrolase"/>
</dbReference>
<accession>A0A0R3E4K6</accession>
<reference evidence="2 3" key="1">
    <citation type="submission" date="2015-09" db="EMBL/GenBank/DDBJ databases">
        <title>Draft Genome Sequence of Bradyrhizobium manausense Strain BR 3351T, a Novel Symbiotic Nitrogen-Fixing Alphaproteobacterium Isolated from Brazilian Amazon Rain Forest.</title>
        <authorList>
            <person name="De Araujo J.L."/>
            <person name="Zilli J.E."/>
        </authorList>
    </citation>
    <scope>NUCLEOTIDE SEQUENCE [LARGE SCALE GENOMIC DNA]</scope>
    <source>
        <strain evidence="2 3">BR3351</strain>
    </source>
</reference>
<dbReference type="AlphaFoldDB" id="A0A0R3E4K6"/>
<keyword evidence="3" id="KW-1185">Reference proteome</keyword>
<dbReference type="Proteomes" id="UP000051936">
    <property type="component" value="Unassembled WGS sequence"/>
</dbReference>
<proteinExistence type="predicted"/>